<evidence type="ECO:0000256" key="3">
    <source>
        <dbReference type="ARBA" id="ARBA00023163"/>
    </source>
</evidence>
<dbReference type="GO" id="GO:0000976">
    <property type="term" value="F:transcription cis-regulatory region binding"/>
    <property type="evidence" value="ECO:0007669"/>
    <property type="project" value="TreeGrafter"/>
</dbReference>
<dbReference type="SMART" id="SM00354">
    <property type="entry name" value="HTH_LACI"/>
    <property type="match status" value="1"/>
</dbReference>
<dbReference type="CDD" id="cd01392">
    <property type="entry name" value="HTH_LacI"/>
    <property type="match status" value="1"/>
</dbReference>
<gene>
    <name evidence="5" type="ORF">DWV29_09720</name>
</gene>
<dbReference type="OrthoDB" id="43195at2"/>
<dbReference type="InterPro" id="IPR010982">
    <property type="entry name" value="Lambda_DNA-bd_dom_sf"/>
</dbReference>
<dbReference type="Proteomes" id="UP000283880">
    <property type="component" value="Unassembled WGS sequence"/>
</dbReference>
<dbReference type="InterPro" id="IPR000843">
    <property type="entry name" value="HTH_LacI"/>
</dbReference>
<keyword evidence="2" id="KW-0238">DNA-binding</keyword>
<dbReference type="InterPro" id="IPR028082">
    <property type="entry name" value="Peripla_BP_I"/>
</dbReference>
<dbReference type="Gene3D" id="3.40.50.2300">
    <property type="match status" value="2"/>
</dbReference>
<dbReference type="AlphaFoldDB" id="A0A413FGR1"/>
<evidence type="ECO:0000256" key="1">
    <source>
        <dbReference type="ARBA" id="ARBA00023015"/>
    </source>
</evidence>
<evidence type="ECO:0000259" key="4">
    <source>
        <dbReference type="PROSITE" id="PS50932"/>
    </source>
</evidence>
<protein>
    <submittedName>
        <fullName evidence="5">LacI family transcriptional regulator</fullName>
    </submittedName>
</protein>
<dbReference type="RefSeq" id="WP_117777347.1">
    <property type="nucleotide sequence ID" value="NZ_QSBM01000006.1"/>
</dbReference>
<keyword evidence="1" id="KW-0805">Transcription regulation</keyword>
<dbReference type="PROSITE" id="PS50932">
    <property type="entry name" value="HTH_LACI_2"/>
    <property type="match status" value="1"/>
</dbReference>
<dbReference type="Pfam" id="PF13377">
    <property type="entry name" value="Peripla_BP_3"/>
    <property type="match status" value="1"/>
</dbReference>
<keyword evidence="3" id="KW-0804">Transcription</keyword>
<dbReference type="Gene3D" id="1.10.260.40">
    <property type="entry name" value="lambda repressor-like DNA-binding domains"/>
    <property type="match status" value="1"/>
</dbReference>
<dbReference type="InterPro" id="IPR046335">
    <property type="entry name" value="LacI/GalR-like_sensor"/>
</dbReference>
<sequence length="329" mass="36636">MATLEDVASAAGVAVTTVSRALRNDATLKITPETRKRIFSAAEQVGYEQKRQKILQARKNIVIVHKDTHFDNQMDNAYYFSMRTGQENACMERGISYRYVPQSMLRHQAEVCDGAVIMGNFSREEVDSIAKAVKTPHLVFTGLMNFYPERMDWITYDVYGAVELMVRCLADQGVGTVVYFGGDETPDILPRYSKRQVFSSLAGESGLVCRESVYGAHGTENGCRMMLEWLDKGEKLPDAFAASNDPIAIGMLKALAQRGIRVPEDVSVISINGDSPGEFMNPPLTTVDVLTKQLGAETIYALLDQMETGRTYYKKVEFAPRLLKRGSVK</sequence>
<reference evidence="5 6" key="1">
    <citation type="submission" date="2018-08" db="EMBL/GenBank/DDBJ databases">
        <title>A genome reference for cultivated species of the human gut microbiota.</title>
        <authorList>
            <person name="Zou Y."/>
            <person name="Xue W."/>
            <person name="Luo G."/>
        </authorList>
    </citation>
    <scope>NUCLEOTIDE SEQUENCE [LARGE SCALE GENOMIC DNA]</scope>
    <source>
        <strain evidence="5 6">AF04-15</strain>
    </source>
</reference>
<organism evidence="5 6">
    <name type="scientific">Enterocloster asparagiformis</name>
    <dbReference type="NCBI Taxonomy" id="333367"/>
    <lineage>
        <taxon>Bacteria</taxon>
        <taxon>Bacillati</taxon>
        <taxon>Bacillota</taxon>
        <taxon>Clostridia</taxon>
        <taxon>Lachnospirales</taxon>
        <taxon>Lachnospiraceae</taxon>
        <taxon>Enterocloster</taxon>
    </lineage>
</organism>
<evidence type="ECO:0000256" key="2">
    <source>
        <dbReference type="ARBA" id="ARBA00023125"/>
    </source>
</evidence>
<evidence type="ECO:0000313" key="6">
    <source>
        <dbReference type="Proteomes" id="UP000283880"/>
    </source>
</evidence>
<dbReference type="GO" id="GO:0003700">
    <property type="term" value="F:DNA-binding transcription factor activity"/>
    <property type="evidence" value="ECO:0007669"/>
    <property type="project" value="TreeGrafter"/>
</dbReference>
<dbReference type="SUPFAM" id="SSF53822">
    <property type="entry name" value="Periplasmic binding protein-like I"/>
    <property type="match status" value="1"/>
</dbReference>
<dbReference type="SUPFAM" id="SSF47413">
    <property type="entry name" value="lambda repressor-like DNA-binding domains"/>
    <property type="match status" value="1"/>
</dbReference>
<name>A0A413FGR1_9FIRM</name>
<proteinExistence type="predicted"/>
<accession>A0A413FGR1</accession>
<dbReference type="Pfam" id="PF00356">
    <property type="entry name" value="LacI"/>
    <property type="match status" value="1"/>
</dbReference>
<evidence type="ECO:0000313" key="5">
    <source>
        <dbReference type="EMBL" id="RGX29971.1"/>
    </source>
</evidence>
<dbReference type="PANTHER" id="PTHR30146:SF149">
    <property type="entry name" value="HTH-TYPE TRANSCRIPTIONAL REGULATOR EBGR"/>
    <property type="match status" value="1"/>
</dbReference>
<feature type="domain" description="HTH lacI-type" evidence="4">
    <location>
        <begin position="2"/>
        <end position="47"/>
    </location>
</feature>
<dbReference type="PANTHER" id="PTHR30146">
    <property type="entry name" value="LACI-RELATED TRANSCRIPTIONAL REPRESSOR"/>
    <property type="match status" value="1"/>
</dbReference>
<dbReference type="EMBL" id="QSBM01000006">
    <property type="protein sequence ID" value="RGX29971.1"/>
    <property type="molecule type" value="Genomic_DNA"/>
</dbReference>
<comment type="caution">
    <text evidence="5">The sequence shown here is derived from an EMBL/GenBank/DDBJ whole genome shotgun (WGS) entry which is preliminary data.</text>
</comment>